<dbReference type="RefSeq" id="WP_068422282.1">
    <property type="nucleotide sequence ID" value="NZ_CP104874.1"/>
</dbReference>
<dbReference type="EMBL" id="CP104874">
    <property type="protein sequence ID" value="WWF05404.1"/>
    <property type="molecule type" value="Genomic_DNA"/>
</dbReference>
<gene>
    <name evidence="1" type="ORF">N5P18_00585</name>
</gene>
<proteinExistence type="predicted"/>
<organism evidence="1 2">
    <name type="scientific">Janibacter terrae</name>
    <dbReference type="NCBI Taxonomy" id="103817"/>
    <lineage>
        <taxon>Bacteria</taxon>
        <taxon>Bacillati</taxon>
        <taxon>Actinomycetota</taxon>
        <taxon>Actinomycetes</taxon>
        <taxon>Micrococcales</taxon>
        <taxon>Intrasporangiaceae</taxon>
        <taxon>Janibacter</taxon>
    </lineage>
</organism>
<protein>
    <recommendedName>
        <fullName evidence="3">DUF4439 domain-containing protein</fullName>
    </recommendedName>
</protein>
<name>A0ABZ2FGC9_9MICO</name>
<dbReference type="Proteomes" id="UP001381003">
    <property type="component" value="Chromosome"/>
</dbReference>
<evidence type="ECO:0008006" key="3">
    <source>
        <dbReference type="Google" id="ProtNLM"/>
    </source>
</evidence>
<keyword evidence="2" id="KW-1185">Reference proteome</keyword>
<sequence>MPVPPSRRLVLAGAATLAAAVLTGCGVRLEDDAPDLPFVPRREPVPAESALLAVLGTLRDSDAEHAAARAERLRTALEGAQVPATVLDDATAPTSDGETAAAFEAAVRECAPGMLRLVGQLTATHRIATPLGRRSGLWTPAGTQPWTAGSVAADVLAGTRAAVYALDVIAAKATGAVAEDARTAARALQRLEIRQTTAAGEQAAEVTLGYERPAGLTGSKALEWGKDACERLLAVHAAGFDGLADDRDAALELVQWMVAAERISRPRFGRPVPELYGDAQPTT</sequence>
<accession>A0ABZ2FGC9</accession>
<evidence type="ECO:0000313" key="2">
    <source>
        <dbReference type="Proteomes" id="UP001381003"/>
    </source>
</evidence>
<evidence type="ECO:0000313" key="1">
    <source>
        <dbReference type="EMBL" id="WWF05404.1"/>
    </source>
</evidence>
<dbReference type="PROSITE" id="PS51257">
    <property type="entry name" value="PROKAR_LIPOPROTEIN"/>
    <property type="match status" value="1"/>
</dbReference>
<reference evidence="1 2" key="1">
    <citation type="submission" date="2022-09" db="EMBL/GenBank/DDBJ databases">
        <title>Complete genome sequence of Janibacter terrae strain COS04-44, PCL-degrading bacteria isolated from oil spilled coast.</title>
        <authorList>
            <person name="Park H."/>
            <person name="Kim J.Y."/>
            <person name="An S.H."/>
            <person name="Lee C.M."/>
            <person name="Weon H.-Y."/>
        </authorList>
    </citation>
    <scope>NUCLEOTIDE SEQUENCE [LARGE SCALE GENOMIC DNA]</scope>
    <source>
        <strain evidence="1 2">COS04-44</strain>
    </source>
</reference>